<protein>
    <submittedName>
        <fullName evidence="10">Fusaric acid resistance protein</fullName>
    </submittedName>
</protein>
<sequence>MILASAATVALASCVSSGGLTRNSTIDTAARLTTSRSLEGTSISPASWPSEAWWTTFGDHQLDELERRALSGQPSLRLAAARVRQAEALVGVAGANRFPQVGASLKSTRQRYSANSTVPKPLAGTWDVFSDLSLGVSYEIDFWGKNQATFEAALNRAQGIEVDYHAAQLLLTTSIARTYLRLAHSYEQRDLAEATLEEREKILQLTQQRVAAQIDSKMELKQAEAALPATRSAIASFNELIALTEAQLAQLVGEGPDWGMAIARPRISLSTPVSLPSNIPAELIGRRPDLVAQRWRVEAASKDIKVAKAQFYPNVSLTAFMGFQSLGLPDLLTAGSRVIGVGPAISLPIFDGGRLRGNLAAHQAEYDIAVEQYNGNLIAAVHDVVNQLTSMKWLKEQIDEQHQALILAQEAFELSTNRYKSGVGNYLQVLSAESLVLTQKRLLVEQEARGRELTVDLIRALGGGYVPEESTEQ</sequence>
<keyword evidence="3 9" id="KW-1134">Transmembrane beta strand</keyword>
<gene>
    <name evidence="10" type="ORF">DDK22_10985</name>
</gene>
<proteinExistence type="inferred from homology"/>
<evidence type="ECO:0000256" key="5">
    <source>
        <dbReference type="ARBA" id="ARBA00022729"/>
    </source>
</evidence>
<evidence type="ECO:0000256" key="1">
    <source>
        <dbReference type="ARBA" id="ARBA00004370"/>
    </source>
</evidence>
<keyword evidence="5" id="KW-0732">Signal</keyword>
<dbReference type="PANTHER" id="PTHR30203:SF20">
    <property type="entry name" value="MULTIDRUG RESISTANCE OUTER MEMBRANE PROTEIN MDTP-RELATED"/>
    <property type="match status" value="1"/>
</dbReference>
<dbReference type="Pfam" id="PF02321">
    <property type="entry name" value="OEP"/>
    <property type="match status" value="2"/>
</dbReference>
<dbReference type="Gene3D" id="1.20.1600.10">
    <property type="entry name" value="Outer membrane efflux proteins (OEP)"/>
    <property type="match status" value="1"/>
</dbReference>
<dbReference type="AlphaFoldDB" id="A0A367PN93"/>
<dbReference type="InterPro" id="IPR010131">
    <property type="entry name" value="MdtP/NodT-like"/>
</dbReference>
<evidence type="ECO:0000313" key="10">
    <source>
        <dbReference type="EMBL" id="RCJ08475.1"/>
    </source>
</evidence>
<dbReference type="GO" id="GO:0015562">
    <property type="term" value="F:efflux transmembrane transporter activity"/>
    <property type="evidence" value="ECO:0007669"/>
    <property type="project" value="InterPro"/>
</dbReference>
<keyword evidence="7 9" id="KW-0564">Palmitate</keyword>
<keyword evidence="6 9" id="KW-0472">Membrane</keyword>
<comment type="caution">
    <text evidence="10">The sequence shown here is derived from an EMBL/GenBank/DDBJ whole genome shotgun (WGS) entry which is preliminary data.</text>
</comment>
<reference evidence="10 11" key="1">
    <citation type="submission" date="2018-04" db="EMBL/GenBank/DDBJ databases">
        <title>Cupriavidus necator CR12 genome sequencing and assembly.</title>
        <authorList>
            <person name="Ben Fekih I."/>
            <person name="Mazhar H.S."/>
            <person name="Bello S.K."/>
            <person name="Rensing C."/>
        </authorList>
    </citation>
    <scope>NUCLEOTIDE SEQUENCE [LARGE SCALE GENOMIC DNA]</scope>
    <source>
        <strain evidence="10 11">CR12</strain>
    </source>
</reference>
<dbReference type="SUPFAM" id="SSF56954">
    <property type="entry name" value="Outer membrane efflux proteins (OEP)"/>
    <property type="match status" value="1"/>
</dbReference>
<dbReference type="Proteomes" id="UP000253501">
    <property type="component" value="Unassembled WGS sequence"/>
</dbReference>
<evidence type="ECO:0000256" key="2">
    <source>
        <dbReference type="ARBA" id="ARBA00007613"/>
    </source>
</evidence>
<dbReference type="PANTHER" id="PTHR30203">
    <property type="entry name" value="OUTER MEMBRANE CATION EFFLUX PROTEIN"/>
    <property type="match status" value="1"/>
</dbReference>
<name>A0A367PN93_CUPNE</name>
<comment type="subcellular location">
    <subcellularLocation>
        <location evidence="9">Cell membrane</location>
        <topology evidence="9">Lipid-anchor</topology>
    </subcellularLocation>
    <subcellularLocation>
        <location evidence="1">Membrane</location>
    </subcellularLocation>
</comment>
<evidence type="ECO:0000256" key="3">
    <source>
        <dbReference type="ARBA" id="ARBA00022452"/>
    </source>
</evidence>
<organism evidence="10 11">
    <name type="scientific">Cupriavidus necator</name>
    <name type="common">Alcaligenes eutrophus</name>
    <name type="synonym">Ralstonia eutropha</name>
    <dbReference type="NCBI Taxonomy" id="106590"/>
    <lineage>
        <taxon>Bacteria</taxon>
        <taxon>Pseudomonadati</taxon>
        <taxon>Pseudomonadota</taxon>
        <taxon>Betaproteobacteria</taxon>
        <taxon>Burkholderiales</taxon>
        <taxon>Burkholderiaceae</taxon>
        <taxon>Cupriavidus</taxon>
    </lineage>
</organism>
<comment type="similarity">
    <text evidence="2 9">Belongs to the outer membrane factor (OMF) (TC 1.B.17) family.</text>
</comment>
<evidence type="ECO:0000256" key="9">
    <source>
        <dbReference type="RuleBase" id="RU362097"/>
    </source>
</evidence>
<evidence type="ECO:0000313" key="11">
    <source>
        <dbReference type="Proteomes" id="UP000253501"/>
    </source>
</evidence>
<keyword evidence="8 9" id="KW-0449">Lipoprotein</keyword>
<dbReference type="Gene3D" id="2.20.200.10">
    <property type="entry name" value="Outer membrane efflux proteins (OEP)"/>
    <property type="match status" value="1"/>
</dbReference>
<dbReference type="GO" id="GO:0005886">
    <property type="term" value="C:plasma membrane"/>
    <property type="evidence" value="ECO:0007669"/>
    <property type="project" value="UniProtKB-SubCell"/>
</dbReference>
<evidence type="ECO:0000256" key="8">
    <source>
        <dbReference type="ARBA" id="ARBA00023288"/>
    </source>
</evidence>
<keyword evidence="4 9" id="KW-0812">Transmembrane</keyword>
<evidence type="ECO:0000256" key="7">
    <source>
        <dbReference type="ARBA" id="ARBA00023139"/>
    </source>
</evidence>
<evidence type="ECO:0000256" key="4">
    <source>
        <dbReference type="ARBA" id="ARBA00022692"/>
    </source>
</evidence>
<accession>A0A367PN93</accession>
<evidence type="ECO:0000256" key="6">
    <source>
        <dbReference type="ARBA" id="ARBA00023136"/>
    </source>
</evidence>
<dbReference type="NCBIfam" id="TIGR01845">
    <property type="entry name" value="outer_NodT"/>
    <property type="match status" value="1"/>
</dbReference>
<dbReference type="EMBL" id="QDHA01000024">
    <property type="protein sequence ID" value="RCJ08475.1"/>
    <property type="molecule type" value="Genomic_DNA"/>
</dbReference>
<dbReference type="InterPro" id="IPR003423">
    <property type="entry name" value="OMP_efflux"/>
</dbReference>